<protein>
    <submittedName>
        <fullName evidence="1">Uncharacterized protein</fullName>
    </submittedName>
</protein>
<proteinExistence type="predicted"/>
<evidence type="ECO:0000313" key="1">
    <source>
        <dbReference type="EMBL" id="QHU11171.1"/>
    </source>
</evidence>
<dbReference type="EMBL" id="MN740779">
    <property type="protein sequence ID" value="QHU11171.1"/>
    <property type="molecule type" value="Genomic_DNA"/>
</dbReference>
<reference evidence="1" key="1">
    <citation type="journal article" date="2020" name="Nature">
        <title>Giant virus diversity and host interactions through global metagenomics.</title>
        <authorList>
            <person name="Schulz F."/>
            <person name="Roux S."/>
            <person name="Paez-Espino D."/>
            <person name="Jungbluth S."/>
            <person name="Walsh D.A."/>
            <person name="Denef V.J."/>
            <person name="McMahon K.D."/>
            <person name="Konstantinidis K.T."/>
            <person name="Eloe-Fadrosh E.A."/>
            <person name="Kyrpides N.C."/>
            <person name="Woyke T."/>
        </authorList>
    </citation>
    <scope>NUCLEOTIDE SEQUENCE</scope>
    <source>
        <strain evidence="1">GVMAG-S-1101165-84</strain>
    </source>
</reference>
<sequence length="68" mass="7750">MPPTIVSQKLSKLLKKDNPDFPALLQCYRINYDVLADLLKNYKYNGMNEVPLSIKLRPLQIAGGVILY</sequence>
<organism evidence="1">
    <name type="scientific">viral metagenome</name>
    <dbReference type="NCBI Taxonomy" id="1070528"/>
    <lineage>
        <taxon>unclassified sequences</taxon>
        <taxon>metagenomes</taxon>
        <taxon>organismal metagenomes</taxon>
    </lineage>
</organism>
<name>A0A6C0K208_9ZZZZ</name>
<dbReference type="AlphaFoldDB" id="A0A6C0K208"/>
<accession>A0A6C0K208</accession>